<dbReference type="Proteomes" id="UP000625283">
    <property type="component" value="Unassembled WGS sequence"/>
</dbReference>
<keyword evidence="6" id="KW-1133">Transmembrane helix</keyword>
<dbReference type="Pfam" id="PF00691">
    <property type="entry name" value="OmpA"/>
    <property type="match status" value="1"/>
</dbReference>
<feature type="compositionally biased region" description="Polar residues" evidence="5">
    <location>
        <begin position="189"/>
        <end position="205"/>
    </location>
</feature>
<comment type="caution">
    <text evidence="8">The sequence shown here is derived from an EMBL/GenBank/DDBJ whole genome shotgun (WGS) entry which is preliminary data.</text>
</comment>
<accession>A0ABS1R3D2</accession>
<comment type="subcellular location">
    <subcellularLocation>
        <location evidence="1">Cell outer membrane</location>
    </subcellularLocation>
</comment>
<protein>
    <submittedName>
        <fullName evidence="8">OmpA family protein</fullName>
    </submittedName>
</protein>
<dbReference type="SUPFAM" id="SSF103088">
    <property type="entry name" value="OmpA-like"/>
    <property type="match status" value="1"/>
</dbReference>
<evidence type="ECO:0000256" key="5">
    <source>
        <dbReference type="SAM" id="MobiDB-lite"/>
    </source>
</evidence>
<dbReference type="InterPro" id="IPR009282">
    <property type="entry name" value="DUF937"/>
</dbReference>
<feature type="region of interest" description="Disordered" evidence="5">
    <location>
        <begin position="187"/>
        <end position="211"/>
    </location>
</feature>
<proteinExistence type="predicted"/>
<keyword evidence="9" id="KW-1185">Reference proteome</keyword>
<evidence type="ECO:0000259" key="7">
    <source>
        <dbReference type="PROSITE" id="PS51123"/>
    </source>
</evidence>
<dbReference type="CDD" id="cd07185">
    <property type="entry name" value="OmpA_C-like"/>
    <property type="match status" value="1"/>
</dbReference>
<name>A0ABS1R3D2_9SPHI</name>
<evidence type="ECO:0000256" key="2">
    <source>
        <dbReference type="ARBA" id="ARBA00023136"/>
    </source>
</evidence>
<evidence type="ECO:0000256" key="4">
    <source>
        <dbReference type="PROSITE-ProRule" id="PRU00473"/>
    </source>
</evidence>
<dbReference type="Gene3D" id="3.30.1330.60">
    <property type="entry name" value="OmpA-like domain"/>
    <property type="match status" value="1"/>
</dbReference>
<dbReference type="PANTHER" id="PTHR30329">
    <property type="entry name" value="STATOR ELEMENT OF FLAGELLAR MOTOR COMPLEX"/>
    <property type="match status" value="1"/>
</dbReference>
<keyword evidence="2 4" id="KW-0472">Membrane</keyword>
<evidence type="ECO:0000313" key="8">
    <source>
        <dbReference type="EMBL" id="MBL1409220.1"/>
    </source>
</evidence>
<dbReference type="PROSITE" id="PS51123">
    <property type="entry name" value="OMPA_2"/>
    <property type="match status" value="1"/>
</dbReference>
<evidence type="ECO:0000256" key="3">
    <source>
        <dbReference type="ARBA" id="ARBA00023237"/>
    </source>
</evidence>
<dbReference type="EMBL" id="JAERTY010000005">
    <property type="protein sequence ID" value="MBL1409220.1"/>
    <property type="molecule type" value="Genomic_DNA"/>
</dbReference>
<dbReference type="InterPro" id="IPR006664">
    <property type="entry name" value="OMP_bac"/>
</dbReference>
<keyword evidence="3" id="KW-0998">Cell outer membrane</keyword>
<sequence>MENNILQNIQSYFTEEVINKLAVHLGEDKEKVAKGVNIAVPSLLLGLQNQSKEGLTSIFQSAKHLFASFDLHDALGKYFSKDDRGESAHFESDNITNEIFGNKFTGITQSIGKYLDMSPESVRSLFGASVPAVISGITQKGGHWDVAEVGQLLQTNRSSFASAIPPGLGLGMFGSLFAKADVAKEIGGPNNSDVDSPSPTPSMVHTQRDTDQEKKGAGVWWLLILVLIAALWFLFGRGCGSDKQVTSETANTSLDSNQNIKPDSSGSVGSLLIDVKLPDGDSLKAFSSGIEEQLIQFLQSDYKTWTDEQLKEKWFDFDNLNFETGTATVTADSQVQLVNIARILQLFPDAKIKIGGYTDRTGDEAINKKVSQERADAVKNYLDKEGLSAQVVGAEGYGSEFAKVAWDAPDKERAKDRRVAISVRK</sequence>
<evidence type="ECO:0000256" key="6">
    <source>
        <dbReference type="SAM" id="Phobius"/>
    </source>
</evidence>
<dbReference type="InterPro" id="IPR050330">
    <property type="entry name" value="Bact_OuterMem_StrucFunc"/>
</dbReference>
<dbReference type="PANTHER" id="PTHR30329:SF21">
    <property type="entry name" value="LIPOPROTEIN YIAD-RELATED"/>
    <property type="match status" value="1"/>
</dbReference>
<evidence type="ECO:0000256" key="1">
    <source>
        <dbReference type="ARBA" id="ARBA00004442"/>
    </source>
</evidence>
<dbReference type="RefSeq" id="WP_202102972.1">
    <property type="nucleotide sequence ID" value="NZ_JAERTY010000005.1"/>
</dbReference>
<dbReference type="Pfam" id="PF06078">
    <property type="entry name" value="DUF937"/>
    <property type="match status" value="1"/>
</dbReference>
<dbReference type="InterPro" id="IPR006665">
    <property type="entry name" value="OmpA-like"/>
</dbReference>
<dbReference type="InterPro" id="IPR036737">
    <property type="entry name" value="OmpA-like_sf"/>
</dbReference>
<dbReference type="PRINTS" id="PR01021">
    <property type="entry name" value="OMPADOMAIN"/>
</dbReference>
<gene>
    <name evidence="8" type="ORF">JKG61_10690</name>
</gene>
<feature type="domain" description="OmpA-like" evidence="7">
    <location>
        <begin position="309"/>
        <end position="425"/>
    </location>
</feature>
<reference evidence="8 9" key="1">
    <citation type="submission" date="2021-01" db="EMBL/GenBank/DDBJ databases">
        <title>C459-1 draft genome sequence.</title>
        <authorList>
            <person name="Zhang X.-F."/>
        </authorList>
    </citation>
    <scope>NUCLEOTIDE SEQUENCE [LARGE SCALE GENOMIC DNA]</scope>
    <source>
        <strain evidence="9">C459-1</strain>
    </source>
</reference>
<keyword evidence="6" id="KW-0812">Transmembrane</keyword>
<evidence type="ECO:0000313" key="9">
    <source>
        <dbReference type="Proteomes" id="UP000625283"/>
    </source>
</evidence>
<organism evidence="8 9">
    <name type="scientific">Sphingobacterium faecale</name>
    <dbReference type="NCBI Taxonomy" id="2803775"/>
    <lineage>
        <taxon>Bacteria</taxon>
        <taxon>Pseudomonadati</taxon>
        <taxon>Bacteroidota</taxon>
        <taxon>Sphingobacteriia</taxon>
        <taxon>Sphingobacteriales</taxon>
        <taxon>Sphingobacteriaceae</taxon>
        <taxon>Sphingobacterium</taxon>
    </lineage>
</organism>
<feature type="transmembrane region" description="Helical" evidence="6">
    <location>
        <begin position="217"/>
        <end position="235"/>
    </location>
</feature>